<evidence type="ECO:0000256" key="2">
    <source>
        <dbReference type="SAM" id="Phobius"/>
    </source>
</evidence>
<feature type="region of interest" description="Disordered" evidence="1">
    <location>
        <begin position="242"/>
        <end position="261"/>
    </location>
</feature>
<feature type="compositionally biased region" description="Basic and acidic residues" evidence="1">
    <location>
        <begin position="210"/>
        <end position="222"/>
    </location>
</feature>
<feature type="compositionally biased region" description="Acidic residues" evidence="1">
    <location>
        <begin position="305"/>
        <end position="314"/>
    </location>
</feature>
<keyword evidence="2" id="KW-1133">Transmembrane helix</keyword>
<name>A0ABN9UBG2_9DINO</name>
<feature type="region of interest" description="Disordered" evidence="1">
    <location>
        <begin position="209"/>
        <end position="231"/>
    </location>
</feature>
<accession>A0ABN9UBG2</accession>
<feature type="region of interest" description="Disordered" evidence="1">
    <location>
        <begin position="141"/>
        <end position="164"/>
    </location>
</feature>
<evidence type="ECO:0000313" key="3">
    <source>
        <dbReference type="EMBL" id="CAK0856747.1"/>
    </source>
</evidence>
<feature type="compositionally biased region" description="Low complexity" evidence="1">
    <location>
        <begin position="249"/>
        <end position="261"/>
    </location>
</feature>
<proteinExistence type="predicted"/>
<comment type="caution">
    <text evidence="3">The sequence shown here is derived from an EMBL/GenBank/DDBJ whole genome shotgun (WGS) entry which is preliminary data.</text>
</comment>
<dbReference type="Proteomes" id="UP001189429">
    <property type="component" value="Unassembled WGS sequence"/>
</dbReference>
<reference evidence="3" key="1">
    <citation type="submission" date="2023-10" db="EMBL/GenBank/DDBJ databases">
        <authorList>
            <person name="Chen Y."/>
            <person name="Shah S."/>
            <person name="Dougan E. K."/>
            <person name="Thang M."/>
            <person name="Chan C."/>
        </authorList>
    </citation>
    <scope>NUCLEOTIDE SEQUENCE [LARGE SCALE GENOMIC DNA]</scope>
</reference>
<protein>
    <submittedName>
        <fullName evidence="3">Uncharacterized protein</fullName>
    </submittedName>
</protein>
<feature type="compositionally biased region" description="Basic and acidic residues" evidence="1">
    <location>
        <begin position="368"/>
        <end position="381"/>
    </location>
</feature>
<organism evidence="3 4">
    <name type="scientific">Prorocentrum cordatum</name>
    <dbReference type="NCBI Taxonomy" id="2364126"/>
    <lineage>
        <taxon>Eukaryota</taxon>
        <taxon>Sar</taxon>
        <taxon>Alveolata</taxon>
        <taxon>Dinophyceae</taxon>
        <taxon>Prorocentrales</taxon>
        <taxon>Prorocentraceae</taxon>
        <taxon>Prorocentrum</taxon>
    </lineage>
</organism>
<gene>
    <name evidence="3" type="ORF">PCOR1329_LOCUS47037</name>
</gene>
<sequence length="401" mass="41241">MVPTSPAGRVVAGLMCVCGVMIMAVASAQFSLLFRERWVQAKARDHFRRQLESHSDGALARERDEIEQLAANMRHTVDQLVAKVAGASLEAGDGSTPAEVAPLLMSIKEHAAVLNVGTCSFIYDALASALLESEAKSAIAEVPPDAEGRAEFSTPARQPSMSDVGSAATTAAIVRQLSPAAGYPGSQLGLLRKRATSMALTAQEMCLDEDAPHPAQMERRCSDPGIGRHRSANVLGEDTAAGAEGAGAEGPTPTGLEPEPLARASEGFSDVSDVSDENDGKADGRAAGAVLERPSVAPARPAGAGDEDDIEASDGEARGCAAGAVPERPALALARPAEAGDKNDDVEADDGEGDGRADVEAEGEDEGEHDKGSHGEARDENAAAARPARAASEDAPDEGPQ</sequence>
<evidence type="ECO:0000313" key="4">
    <source>
        <dbReference type="Proteomes" id="UP001189429"/>
    </source>
</evidence>
<dbReference type="EMBL" id="CAUYUJ010015661">
    <property type="protein sequence ID" value="CAK0856747.1"/>
    <property type="molecule type" value="Genomic_DNA"/>
</dbReference>
<keyword evidence="2" id="KW-0812">Transmembrane</keyword>
<feature type="transmembrane region" description="Helical" evidence="2">
    <location>
        <begin position="12"/>
        <end position="34"/>
    </location>
</feature>
<feature type="region of interest" description="Disordered" evidence="1">
    <location>
        <begin position="266"/>
        <end position="401"/>
    </location>
</feature>
<feature type="compositionally biased region" description="Low complexity" evidence="1">
    <location>
        <begin position="326"/>
        <end position="337"/>
    </location>
</feature>
<dbReference type="SUPFAM" id="SSF81324">
    <property type="entry name" value="Voltage-gated potassium channels"/>
    <property type="match status" value="1"/>
</dbReference>
<keyword evidence="4" id="KW-1185">Reference proteome</keyword>
<keyword evidence="2" id="KW-0472">Membrane</keyword>
<feature type="compositionally biased region" description="Polar residues" evidence="1">
    <location>
        <begin position="155"/>
        <end position="164"/>
    </location>
</feature>
<evidence type="ECO:0000256" key="1">
    <source>
        <dbReference type="SAM" id="MobiDB-lite"/>
    </source>
</evidence>